<proteinExistence type="inferred from homology"/>
<dbReference type="Pfam" id="PF00459">
    <property type="entry name" value="Inositol_P"/>
    <property type="match status" value="1"/>
</dbReference>
<gene>
    <name evidence="6" type="primary">cysQ</name>
    <name evidence="7" type="ORF">GCM10007094_10830</name>
</gene>
<feature type="binding site" evidence="6">
    <location>
        <position position="210"/>
    </location>
    <ligand>
        <name>Mg(2+)</name>
        <dbReference type="ChEBI" id="CHEBI:18420"/>
        <label>2</label>
    </ligand>
</feature>
<dbReference type="InterPro" id="IPR020550">
    <property type="entry name" value="Inositol_monophosphatase_CS"/>
</dbReference>
<feature type="binding site" evidence="6">
    <location>
        <position position="83"/>
    </location>
    <ligand>
        <name>Mg(2+)</name>
        <dbReference type="ChEBI" id="CHEBI:18420"/>
        <label>1</label>
    </ligand>
</feature>
<dbReference type="PANTHER" id="PTHR43028">
    <property type="entry name" value="3'(2'),5'-BISPHOSPHATE NUCLEOTIDASE 1"/>
    <property type="match status" value="1"/>
</dbReference>
<feature type="binding site" evidence="6">
    <location>
        <position position="62"/>
    </location>
    <ligand>
        <name>Mg(2+)</name>
        <dbReference type="ChEBI" id="CHEBI:18420"/>
        <label>1</label>
    </ligand>
</feature>
<feature type="binding site" evidence="6">
    <location>
        <position position="62"/>
    </location>
    <ligand>
        <name>substrate</name>
    </ligand>
</feature>
<keyword evidence="3 6" id="KW-0997">Cell inner membrane</keyword>
<evidence type="ECO:0000313" key="7">
    <source>
        <dbReference type="EMBL" id="GHB24614.1"/>
    </source>
</evidence>
<keyword evidence="6" id="KW-0479">Metal-binding</keyword>
<evidence type="ECO:0000256" key="5">
    <source>
        <dbReference type="ARBA" id="ARBA00023136"/>
    </source>
</evidence>
<comment type="caution">
    <text evidence="7">The sequence shown here is derived from an EMBL/GenBank/DDBJ whole genome shotgun (WGS) entry which is preliminary data.</text>
</comment>
<feature type="binding site" evidence="6">
    <location>
        <position position="81"/>
    </location>
    <ligand>
        <name>Mg(2+)</name>
        <dbReference type="ChEBI" id="CHEBI:18420"/>
        <label>1</label>
    </ligand>
</feature>
<dbReference type="NCBIfam" id="TIGR01331">
    <property type="entry name" value="bisphos_cysQ"/>
    <property type="match status" value="1"/>
</dbReference>
<comment type="similarity">
    <text evidence="1 6">Belongs to the inositol monophosphatase superfamily. CysQ family.</text>
</comment>
<sequence>MLNIFKNSAHAAGCEILRIYETEFATMEKDDGSPVTRADEAAEKVILQNLSEAFPEIPVIAEEEVAAGRIPVIGDRFILVDPLDGTREFINRNGEFTVNIALIENGAPVYGVVYAPALRKIYWGAKGEGAFMAEVTNDAIGPAHPISCRPAPKAVIVFGSRSHMSQATQKIVDRCDGAKMVSAGSSLKFCRVAEGKADLYPRLGRTMEWDTAAGHAVVLAAGGKVIVEGGAPLAYGKQNQVSDSDYANPHFMVVGDESMISQYGLSSNW</sequence>
<feature type="binding site" evidence="6">
    <location>
        <position position="81"/>
    </location>
    <ligand>
        <name>Mg(2+)</name>
        <dbReference type="ChEBI" id="CHEBI:18420"/>
        <label>2</label>
    </ligand>
</feature>
<evidence type="ECO:0000256" key="1">
    <source>
        <dbReference type="ARBA" id="ARBA00005289"/>
    </source>
</evidence>
<dbReference type="InterPro" id="IPR000760">
    <property type="entry name" value="Inositol_monophosphatase-like"/>
</dbReference>
<keyword evidence="2 6" id="KW-1003">Cell membrane</keyword>
<dbReference type="PRINTS" id="PR00377">
    <property type="entry name" value="IMPHPHTASES"/>
</dbReference>
<organism evidence="7 8">
    <name type="scientific">Pseudovibrio japonicus</name>
    <dbReference type="NCBI Taxonomy" id="366534"/>
    <lineage>
        <taxon>Bacteria</taxon>
        <taxon>Pseudomonadati</taxon>
        <taxon>Pseudomonadota</taxon>
        <taxon>Alphaproteobacteria</taxon>
        <taxon>Hyphomicrobiales</taxon>
        <taxon>Stappiaceae</taxon>
        <taxon>Pseudovibrio</taxon>
    </lineage>
</organism>
<evidence type="ECO:0000313" key="8">
    <source>
        <dbReference type="Proteomes" id="UP000637980"/>
    </source>
</evidence>
<dbReference type="Gene3D" id="3.30.540.10">
    <property type="entry name" value="Fructose-1,6-Bisphosphatase, subunit A, domain 1"/>
    <property type="match status" value="1"/>
</dbReference>
<feature type="binding site" evidence="6">
    <location>
        <begin position="83"/>
        <end position="86"/>
    </location>
    <ligand>
        <name>substrate</name>
    </ligand>
</feature>
<accession>A0ABQ3E2Y4</accession>
<dbReference type="EC" id="3.1.3.7" evidence="6"/>
<dbReference type="RefSeq" id="WP_189435769.1">
    <property type="nucleotide sequence ID" value="NZ_BMXE01000002.1"/>
</dbReference>
<reference evidence="8" key="1">
    <citation type="journal article" date="2019" name="Int. J. Syst. Evol. Microbiol.">
        <title>The Global Catalogue of Microorganisms (GCM) 10K type strain sequencing project: providing services to taxonomists for standard genome sequencing and annotation.</title>
        <authorList>
            <consortium name="The Broad Institute Genomics Platform"/>
            <consortium name="The Broad Institute Genome Sequencing Center for Infectious Disease"/>
            <person name="Wu L."/>
            <person name="Ma J."/>
        </authorList>
    </citation>
    <scope>NUCLEOTIDE SEQUENCE [LARGE SCALE GENOMIC DNA]</scope>
    <source>
        <strain evidence="8">KCTC 12861</strain>
    </source>
</reference>
<evidence type="ECO:0000256" key="4">
    <source>
        <dbReference type="ARBA" id="ARBA00022801"/>
    </source>
</evidence>
<dbReference type="EMBL" id="BMXE01000002">
    <property type="protein sequence ID" value="GHB24614.1"/>
    <property type="molecule type" value="Genomic_DNA"/>
</dbReference>
<protein>
    <recommendedName>
        <fullName evidence="6">3'(2'),5'-bisphosphate nucleotidase CysQ</fullName>
        <ecNumber evidence="6">3.1.3.7</ecNumber>
    </recommendedName>
    <alternativeName>
        <fullName evidence="6">3'(2'),5-bisphosphonucleoside 3'(2')-phosphohydrolase</fullName>
    </alternativeName>
    <alternativeName>
        <fullName evidence="6">3'-phosphoadenosine 5'-phosphate phosphatase</fullName>
        <shortName evidence="6">PAP phosphatase</shortName>
    </alternativeName>
</protein>
<dbReference type="SUPFAM" id="SSF56655">
    <property type="entry name" value="Carbohydrate phosphatase"/>
    <property type="match status" value="1"/>
</dbReference>
<comment type="cofactor">
    <cofactor evidence="6">
        <name>Mg(2+)</name>
        <dbReference type="ChEBI" id="CHEBI:18420"/>
    </cofactor>
</comment>
<feature type="binding site" evidence="6">
    <location>
        <position position="84"/>
    </location>
    <ligand>
        <name>Mg(2+)</name>
        <dbReference type="ChEBI" id="CHEBI:18420"/>
        <label>2</label>
    </ligand>
</feature>
<dbReference type="InterPro" id="IPR050725">
    <property type="entry name" value="CysQ/Inositol_MonoPase"/>
</dbReference>
<evidence type="ECO:0000256" key="3">
    <source>
        <dbReference type="ARBA" id="ARBA00022519"/>
    </source>
</evidence>
<comment type="catalytic activity">
    <reaction evidence="6">
        <text>adenosine 3',5'-bisphosphate + H2O = AMP + phosphate</text>
        <dbReference type="Rhea" id="RHEA:10040"/>
        <dbReference type="ChEBI" id="CHEBI:15377"/>
        <dbReference type="ChEBI" id="CHEBI:43474"/>
        <dbReference type="ChEBI" id="CHEBI:58343"/>
        <dbReference type="ChEBI" id="CHEBI:456215"/>
        <dbReference type="EC" id="3.1.3.7"/>
    </reaction>
</comment>
<dbReference type="Gene3D" id="3.40.190.80">
    <property type="match status" value="1"/>
</dbReference>
<keyword evidence="5 6" id="KW-0472">Membrane</keyword>
<dbReference type="PROSITE" id="PS00630">
    <property type="entry name" value="IMP_2"/>
    <property type="match status" value="1"/>
</dbReference>
<dbReference type="HAMAP" id="MF_02095">
    <property type="entry name" value="CysQ"/>
    <property type="match status" value="1"/>
</dbReference>
<comment type="subcellular location">
    <subcellularLocation>
        <location evidence="6">Cell inner membrane</location>
        <topology evidence="6">Peripheral membrane protein</topology>
        <orientation evidence="6">Cytoplasmic side</orientation>
    </subcellularLocation>
</comment>
<evidence type="ECO:0000256" key="2">
    <source>
        <dbReference type="ARBA" id="ARBA00022475"/>
    </source>
</evidence>
<feature type="binding site" evidence="6">
    <location>
        <position position="210"/>
    </location>
    <ligand>
        <name>substrate</name>
    </ligand>
</feature>
<dbReference type="CDD" id="cd01638">
    <property type="entry name" value="CysQ"/>
    <property type="match status" value="1"/>
</dbReference>
<keyword evidence="4 6" id="KW-0378">Hydrolase</keyword>
<keyword evidence="8" id="KW-1185">Reference proteome</keyword>
<dbReference type="InterPro" id="IPR006240">
    <property type="entry name" value="CysQ"/>
</dbReference>
<comment type="function">
    <text evidence="6">Converts adenosine-3',5'-bisphosphate (PAP) to AMP.</text>
</comment>
<keyword evidence="6" id="KW-0460">Magnesium</keyword>
<dbReference type="Proteomes" id="UP000637980">
    <property type="component" value="Unassembled WGS sequence"/>
</dbReference>
<name>A0ABQ3E2Y4_9HYPH</name>
<evidence type="ECO:0000256" key="6">
    <source>
        <dbReference type="HAMAP-Rule" id="MF_02095"/>
    </source>
</evidence>
<dbReference type="PANTHER" id="PTHR43028:SF5">
    <property type="entry name" value="3'(2'),5'-BISPHOSPHATE NUCLEOTIDASE 1"/>
    <property type="match status" value="1"/>
</dbReference>